<evidence type="ECO:0000256" key="8">
    <source>
        <dbReference type="ARBA" id="ARBA00022801"/>
    </source>
</evidence>
<evidence type="ECO:0000256" key="4">
    <source>
        <dbReference type="ARBA" id="ARBA00008061"/>
    </source>
</evidence>
<dbReference type="RefSeq" id="XP_011500924.1">
    <property type="nucleotide sequence ID" value="XM_011502622.1"/>
</dbReference>
<feature type="domain" description="Alpha-amylase C-terminal" evidence="17">
    <location>
        <begin position="422"/>
        <end position="511"/>
    </location>
</feature>
<dbReference type="EC" id="3.2.1.1" evidence="6 15"/>
<dbReference type="Gene3D" id="2.60.40.1180">
    <property type="entry name" value="Golgi alpha-mannosidase II"/>
    <property type="match status" value="1"/>
</dbReference>
<evidence type="ECO:0000313" key="20">
    <source>
        <dbReference type="RefSeq" id="XP_011500924.1"/>
    </source>
</evidence>
<comment type="catalytic activity">
    <reaction evidence="1 15">
        <text>Endohydrolysis of (1-&gt;4)-alpha-D-glucosidic linkages in polysaccharides containing three or more (1-&gt;4)-alpha-linked D-glucose units.</text>
        <dbReference type="EC" id="3.2.1.1"/>
    </reaction>
</comment>
<proteinExistence type="inferred from homology"/>
<dbReference type="PRINTS" id="PR00110">
    <property type="entry name" value="ALPHAAMYLASE"/>
</dbReference>
<accession>A0AAJ7DYC3</accession>
<dbReference type="GeneID" id="105364642"/>
<keyword evidence="13 15" id="KW-0326">Glycosidase</keyword>
<dbReference type="Proteomes" id="UP000695007">
    <property type="component" value="Unplaced"/>
</dbReference>
<keyword evidence="10" id="KW-1015">Disulfide bond</keyword>
<dbReference type="SMART" id="SM00642">
    <property type="entry name" value="Aamy"/>
    <property type="match status" value="1"/>
</dbReference>
<dbReference type="SUPFAM" id="SSF51011">
    <property type="entry name" value="Glycosyl hydrolase domain"/>
    <property type="match status" value="1"/>
</dbReference>
<dbReference type="PANTHER" id="PTHR43447">
    <property type="entry name" value="ALPHA-AMYLASE"/>
    <property type="match status" value="1"/>
</dbReference>
<evidence type="ECO:0000259" key="18">
    <source>
        <dbReference type="SMART" id="SM00642"/>
    </source>
</evidence>
<evidence type="ECO:0000313" key="19">
    <source>
        <dbReference type="Proteomes" id="UP000695007"/>
    </source>
</evidence>
<dbReference type="GO" id="GO:0004556">
    <property type="term" value="F:alpha-amylase activity"/>
    <property type="evidence" value="ECO:0007669"/>
    <property type="project" value="UniProtKB-UniRule"/>
</dbReference>
<dbReference type="InterPro" id="IPR006046">
    <property type="entry name" value="Alpha_amylase"/>
</dbReference>
<evidence type="ECO:0000256" key="15">
    <source>
        <dbReference type="RuleBase" id="RU361134"/>
    </source>
</evidence>
<evidence type="ECO:0000256" key="16">
    <source>
        <dbReference type="SAM" id="Phobius"/>
    </source>
</evidence>
<dbReference type="Gene3D" id="3.20.20.80">
    <property type="entry name" value="Glycosidases"/>
    <property type="match status" value="1"/>
</dbReference>
<comment type="similarity">
    <text evidence="4 14">Belongs to the glycosyl hydrolase 13 family.</text>
</comment>
<dbReference type="InterPro" id="IPR013780">
    <property type="entry name" value="Glyco_hydro_b"/>
</dbReference>
<name>A0AAJ7DYC3_9HYME</name>
<comment type="subunit">
    <text evidence="5">Monomer.</text>
</comment>
<evidence type="ECO:0000259" key="17">
    <source>
        <dbReference type="SMART" id="SM00632"/>
    </source>
</evidence>
<keyword evidence="19" id="KW-1185">Reference proteome</keyword>
<evidence type="ECO:0000256" key="1">
    <source>
        <dbReference type="ARBA" id="ARBA00000548"/>
    </source>
</evidence>
<comment type="cofactor">
    <cofactor evidence="2">
        <name>Ca(2+)</name>
        <dbReference type="ChEBI" id="CHEBI:29108"/>
    </cofactor>
</comment>
<evidence type="ECO:0000256" key="13">
    <source>
        <dbReference type="ARBA" id="ARBA00023295"/>
    </source>
</evidence>
<feature type="domain" description="Glycosyl hydrolase family 13 catalytic" evidence="18">
    <location>
        <begin position="42"/>
        <end position="413"/>
    </location>
</feature>
<evidence type="ECO:0000256" key="12">
    <source>
        <dbReference type="ARBA" id="ARBA00023277"/>
    </source>
</evidence>
<keyword evidence="12 15" id="KW-0119">Carbohydrate metabolism</keyword>
<feature type="transmembrane region" description="Helical" evidence="16">
    <location>
        <begin position="7"/>
        <end position="27"/>
    </location>
</feature>
<protein>
    <recommendedName>
        <fullName evidence="6 15">Alpha-amylase</fullName>
        <ecNumber evidence="6 15">3.2.1.1</ecNumber>
    </recommendedName>
</protein>
<evidence type="ECO:0000256" key="11">
    <source>
        <dbReference type="ARBA" id="ARBA00023214"/>
    </source>
</evidence>
<organism evidence="19 20">
    <name type="scientific">Ceratosolen solmsi marchali</name>
    <dbReference type="NCBI Taxonomy" id="326594"/>
    <lineage>
        <taxon>Eukaryota</taxon>
        <taxon>Metazoa</taxon>
        <taxon>Ecdysozoa</taxon>
        <taxon>Arthropoda</taxon>
        <taxon>Hexapoda</taxon>
        <taxon>Insecta</taxon>
        <taxon>Pterygota</taxon>
        <taxon>Neoptera</taxon>
        <taxon>Endopterygota</taxon>
        <taxon>Hymenoptera</taxon>
        <taxon>Apocrita</taxon>
        <taxon>Proctotrupomorpha</taxon>
        <taxon>Chalcidoidea</taxon>
        <taxon>Agaonidae</taxon>
        <taxon>Agaoninae</taxon>
        <taxon>Ceratosolen</taxon>
    </lineage>
</organism>
<dbReference type="SMART" id="SM00632">
    <property type="entry name" value="Aamy_C"/>
    <property type="match status" value="1"/>
</dbReference>
<dbReference type="InterPro" id="IPR006048">
    <property type="entry name" value="A-amylase/branching_C"/>
</dbReference>
<evidence type="ECO:0000256" key="3">
    <source>
        <dbReference type="ARBA" id="ARBA00001923"/>
    </source>
</evidence>
<dbReference type="AlphaFoldDB" id="A0AAJ7DYC3"/>
<reference evidence="20" key="1">
    <citation type="submission" date="2025-08" db="UniProtKB">
        <authorList>
            <consortium name="RefSeq"/>
        </authorList>
    </citation>
    <scope>IDENTIFICATION</scope>
</reference>
<keyword evidence="8 15" id="KW-0378">Hydrolase</keyword>
<dbReference type="KEGG" id="csol:105364642"/>
<keyword evidence="16" id="KW-0472">Membrane</keyword>
<evidence type="ECO:0000256" key="14">
    <source>
        <dbReference type="RuleBase" id="RU003615"/>
    </source>
</evidence>
<dbReference type="InterPro" id="IPR031319">
    <property type="entry name" value="A-amylase_C"/>
</dbReference>
<evidence type="ECO:0000256" key="2">
    <source>
        <dbReference type="ARBA" id="ARBA00001913"/>
    </source>
</evidence>
<keyword evidence="16" id="KW-0812">Transmembrane</keyword>
<dbReference type="SUPFAM" id="SSF51445">
    <property type="entry name" value="(Trans)glycosidases"/>
    <property type="match status" value="1"/>
</dbReference>
<dbReference type="Pfam" id="PF00128">
    <property type="entry name" value="Alpha-amylase"/>
    <property type="match status" value="1"/>
</dbReference>
<keyword evidence="16" id="KW-1133">Transmembrane helix</keyword>
<keyword evidence="11" id="KW-0868">Chloride</keyword>
<sequence>MIPTTRIIALLELGLAVTVQLGFAWAYNAADYKDPHYTEGRTTMVHLFEWKFKDIGLECERFLGPMGYAGVQVSPISENGIVTGRPWFERYQPISYRIISRSGTEDDFKVMVSRCNAVGVRIYVDLVSNHMTTDLEPALGVGGSTAEPRILIYSAVAYGPDDFHPMCTITNYGDVDQVRNCSLNGLHDLDHSKDHVRDKIVEFVNRVIDHGIAGIRIDAAKHMWPNDLKVIYGRLKNLREDIFGPDTRPFIYQEVIDLDRGEGSNKWQYNNLGIVMEFIYGSIIETCFHGWLPLSSLENVELLSRDLMLPVDALVMLDNHDSQRSDSSTLTYKNGKIYKMALAFLLAHPYGHTCVMSSYAFTNFFQGPPADSMYNIISPNPVGEDLDEEIEKCDYGWVCEHRWPEVYGMVAFRNSVHRAPLTNWWSNGENQIAFSRGNLGFVAFNGQSDLDLKEDLQTALPAAEYCDVISGRKVAGKCTGKTVRVKDDGTAYIEILKDEKDGVLAIHAQTKL</sequence>
<evidence type="ECO:0000256" key="10">
    <source>
        <dbReference type="ARBA" id="ARBA00023157"/>
    </source>
</evidence>
<dbReference type="Pfam" id="PF02806">
    <property type="entry name" value="Alpha-amylase_C"/>
    <property type="match status" value="1"/>
</dbReference>
<evidence type="ECO:0000256" key="5">
    <source>
        <dbReference type="ARBA" id="ARBA00011245"/>
    </source>
</evidence>
<dbReference type="CDD" id="cd11317">
    <property type="entry name" value="AmyAc_bac_euk_AmyA"/>
    <property type="match status" value="1"/>
</dbReference>
<comment type="cofactor">
    <cofactor evidence="3">
        <name>chloride</name>
        <dbReference type="ChEBI" id="CHEBI:17996"/>
    </cofactor>
</comment>
<evidence type="ECO:0000256" key="9">
    <source>
        <dbReference type="ARBA" id="ARBA00022837"/>
    </source>
</evidence>
<dbReference type="GO" id="GO:0046872">
    <property type="term" value="F:metal ion binding"/>
    <property type="evidence" value="ECO:0007669"/>
    <property type="project" value="UniProtKB-KW"/>
</dbReference>
<dbReference type="InterPro" id="IPR006047">
    <property type="entry name" value="GH13_cat_dom"/>
</dbReference>
<evidence type="ECO:0000256" key="7">
    <source>
        <dbReference type="ARBA" id="ARBA00022723"/>
    </source>
</evidence>
<keyword evidence="7" id="KW-0479">Metal-binding</keyword>
<keyword evidence="9" id="KW-0106">Calcium</keyword>
<dbReference type="GO" id="GO:0005975">
    <property type="term" value="P:carbohydrate metabolic process"/>
    <property type="evidence" value="ECO:0007669"/>
    <property type="project" value="InterPro"/>
</dbReference>
<evidence type="ECO:0000256" key="6">
    <source>
        <dbReference type="ARBA" id="ARBA00012595"/>
    </source>
</evidence>
<dbReference type="InterPro" id="IPR017853">
    <property type="entry name" value="GH"/>
</dbReference>
<gene>
    <name evidence="20" type="primary">LOC105364642</name>
</gene>